<evidence type="ECO:0000313" key="14">
    <source>
        <dbReference type="Proteomes" id="UP000243579"/>
    </source>
</evidence>
<name>A0A1V9ZMY3_ACHHY</name>
<dbReference type="InterPro" id="IPR036866">
    <property type="entry name" value="RibonucZ/Hydroxyglut_hydro"/>
</dbReference>
<dbReference type="Pfam" id="PF13691">
    <property type="entry name" value="Lactamase_B_4"/>
    <property type="match status" value="1"/>
</dbReference>
<gene>
    <name evidence="13" type="ORF">ACHHYP_20309</name>
</gene>
<dbReference type="EC" id="3.1.26.11" evidence="4"/>
<evidence type="ECO:0000259" key="11">
    <source>
        <dbReference type="Pfam" id="PF12706"/>
    </source>
</evidence>
<evidence type="ECO:0000313" key="13">
    <source>
        <dbReference type="EMBL" id="OQR99344.1"/>
    </source>
</evidence>
<dbReference type="GO" id="GO:0005739">
    <property type="term" value="C:mitochondrion"/>
    <property type="evidence" value="ECO:0007669"/>
    <property type="project" value="TreeGrafter"/>
</dbReference>
<sequence>MGLEVQVISVGSVETSPSVVVTGENQRYLFNAGEGLQRLCMEHRVRLGKLQTVLLTELSSETLGGLPGLVLTVSDTGKKALRICGPRGTHGFVRATRHFLNRPKFDLNVYEIDSNAPVVKDENMTLDAVVVTAASTTAAPTDNEDEAGPSKRQKLPTVTSVSYIGETPRQRGKFLIQKALALGVPKGPLCGALHRGQDVTVTVDGKPVVVTPAQCVEPSLPGAAFAILACPTVSSIAPLTKAAAFHKFQGGETQLSVIVHMGPTDVVTHPVYVEWAQAFGSSVQHIVVNHSACPQSTVFRASAALQVQLHDLFPTTFPPAHHEAAVPEATVLPFGSAIVGQPLLKFNLLPVAKQGVDRAGCLVPLATDKITAQTRATLTEANVVLAPVSTPAARGKQAGSVTFLGTGSALPSKYRNVTSNLLQLDDKYLLLDAGEGTYGQLYRHVGGDAAKLEELLARLHVVWISHNHADHHLGLVRILSERSPELAPLAIVGPPQVYFWLRDYSVVDPRIEDKFLFESNGFFDVVGPSIKDQENFGENESTIRAILSKQYAIKRFECVAVKHCHLSYALVVTCSNGFKVTFSGDCRPSDALVQHAEDSDLLIHEATFEEGMVKEAKAKDHSTTDEAISVGLKANAKHILLTHFSQRYPKMPNVSAEALQRVMTALDLMSLSFDELHVPQLMQVCQLLMPSGKDDADDDGAY</sequence>
<evidence type="ECO:0000256" key="10">
    <source>
        <dbReference type="ARBA" id="ARBA00022833"/>
    </source>
</evidence>
<dbReference type="InterPro" id="IPR001279">
    <property type="entry name" value="Metallo-B-lactamas"/>
</dbReference>
<comment type="catalytic activity">
    <reaction evidence="1">
        <text>Endonucleolytic cleavage of RNA, removing extra 3' nucleotides from tRNA precursor, generating 3' termini of tRNAs. A 3'-hydroxy group is left at the tRNA terminus and a 5'-phosphoryl group is left at the trailer molecule.</text>
        <dbReference type="EC" id="3.1.26.11"/>
    </reaction>
</comment>
<evidence type="ECO:0000256" key="9">
    <source>
        <dbReference type="ARBA" id="ARBA00022801"/>
    </source>
</evidence>
<organism evidence="13 14">
    <name type="scientific">Achlya hypogyna</name>
    <name type="common">Oomycete</name>
    <name type="synonym">Protoachlya hypogyna</name>
    <dbReference type="NCBI Taxonomy" id="1202772"/>
    <lineage>
        <taxon>Eukaryota</taxon>
        <taxon>Sar</taxon>
        <taxon>Stramenopiles</taxon>
        <taxon>Oomycota</taxon>
        <taxon>Saprolegniomycetes</taxon>
        <taxon>Saprolegniales</taxon>
        <taxon>Achlyaceae</taxon>
        <taxon>Achlya</taxon>
    </lineage>
</organism>
<keyword evidence="5" id="KW-0819">tRNA processing</keyword>
<evidence type="ECO:0000259" key="12">
    <source>
        <dbReference type="Pfam" id="PF13691"/>
    </source>
</evidence>
<dbReference type="PANTHER" id="PTHR12553:SF49">
    <property type="entry name" value="ZINC PHOSPHODIESTERASE ELAC PROTEIN 2"/>
    <property type="match status" value="1"/>
</dbReference>
<comment type="cofactor">
    <cofactor evidence="2">
        <name>Zn(2+)</name>
        <dbReference type="ChEBI" id="CHEBI:29105"/>
    </cofactor>
</comment>
<reference evidence="13 14" key="1">
    <citation type="journal article" date="2014" name="Genome Biol. Evol.">
        <title>The secreted proteins of Achlya hypogyna and Thraustotheca clavata identify the ancestral oomycete secretome and reveal gene acquisitions by horizontal gene transfer.</title>
        <authorList>
            <person name="Misner I."/>
            <person name="Blouin N."/>
            <person name="Leonard G."/>
            <person name="Richards T.A."/>
            <person name="Lane C.E."/>
        </authorList>
    </citation>
    <scope>NUCLEOTIDE SEQUENCE [LARGE SCALE GENOMIC DNA]</scope>
    <source>
        <strain evidence="13 14">ATCC 48635</strain>
    </source>
</reference>
<proteinExistence type="inferred from homology"/>
<evidence type="ECO:0000256" key="2">
    <source>
        <dbReference type="ARBA" id="ARBA00001947"/>
    </source>
</evidence>
<dbReference type="AlphaFoldDB" id="A0A1V9ZMY3"/>
<keyword evidence="8" id="KW-0255">Endonuclease</keyword>
<keyword evidence="9" id="KW-0378">Hydrolase</keyword>
<comment type="similarity">
    <text evidence="3">Belongs to the RNase Z family.</text>
</comment>
<keyword evidence="14" id="KW-1185">Reference proteome</keyword>
<dbReference type="STRING" id="1202772.A0A1V9ZMY3"/>
<dbReference type="Proteomes" id="UP000243579">
    <property type="component" value="Unassembled WGS sequence"/>
</dbReference>
<dbReference type="Pfam" id="PF12706">
    <property type="entry name" value="Lactamase_B_2"/>
    <property type="match status" value="1"/>
</dbReference>
<dbReference type="CDD" id="cd07718">
    <property type="entry name" value="RNaseZ_ELAC1_ELAC2-C-term-like_MBL-fold"/>
    <property type="match status" value="1"/>
</dbReference>
<dbReference type="Gene3D" id="3.60.15.10">
    <property type="entry name" value="Ribonuclease Z/Hydroxyacylglutathione hydrolase-like"/>
    <property type="match status" value="2"/>
</dbReference>
<comment type="caution">
    <text evidence="13">The sequence shown here is derived from an EMBL/GenBank/DDBJ whole genome shotgun (WGS) entry which is preliminary data.</text>
</comment>
<evidence type="ECO:0000256" key="3">
    <source>
        <dbReference type="ARBA" id="ARBA00007823"/>
    </source>
</evidence>
<dbReference type="GO" id="GO:1990180">
    <property type="term" value="P:mitochondrial tRNA 3'-end processing"/>
    <property type="evidence" value="ECO:0007669"/>
    <property type="project" value="TreeGrafter"/>
</dbReference>
<dbReference type="EMBL" id="JNBR01000070">
    <property type="protein sequence ID" value="OQR99344.1"/>
    <property type="molecule type" value="Genomic_DNA"/>
</dbReference>
<dbReference type="OrthoDB" id="527344at2759"/>
<protein>
    <recommendedName>
        <fullName evidence="4">ribonuclease Z</fullName>
        <ecNumber evidence="4">3.1.26.11</ecNumber>
    </recommendedName>
</protein>
<accession>A0A1V9ZMY3</accession>
<feature type="domain" description="tRNase Z endonuclease" evidence="12">
    <location>
        <begin position="6"/>
        <end position="65"/>
    </location>
</feature>
<dbReference type="GO" id="GO:0042781">
    <property type="term" value="F:3'-tRNA processing endoribonuclease activity"/>
    <property type="evidence" value="ECO:0007669"/>
    <property type="project" value="UniProtKB-EC"/>
</dbReference>
<dbReference type="InterPro" id="IPR027794">
    <property type="entry name" value="tRNase_Z_dom"/>
</dbReference>
<keyword evidence="7" id="KW-0479">Metal-binding</keyword>
<dbReference type="InterPro" id="IPR047151">
    <property type="entry name" value="RNZ2-like"/>
</dbReference>
<dbReference type="PANTHER" id="PTHR12553">
    <property type="entry name" value="ZINC PHOSPHODIESTERASE ELAC PROTEIN 2"/>
    <property type="match status" value="1"/>
</dbReference>
<feature type="domain" description="Metallo-beta-lactamase" evidence="11">
    <location>
        <begin position="429"/>
        <end position="644"/>
    </location>
</feature>
<evidence type="ECO:0000256" key="6">
    <source>
        <dbReference type="ARBA" id="ARBA00022722"/>
    </source>
</evidence>
<keyword evidence="10" id="KW-0862">Zinc</keyword>
<evidence type="ECO:0000256" key="5">
    <source>
        <dbReference type="ARBA" id="ARBA00022694"/>
    </source>
</evidence>
<evidence type="ECO:0000256" key="4">
    <source>
        <dbReference type="ARBA" id="ARBA00012477"/>
    </source>
</evidence>
<dbReference type="GO" id="GO:0046872">
    <property type="term" value="F:metal ion binding"/>
    <property type="evidence" value="ECO:0007669"/>
    <property type="project" value="UniProtKB-KW"/>
</dbReference>
<evidence type="ECO:0000256" key="7">
    <source>
        <dbReference type="ARBA" id="ARBA00022723"/>
    </source>
</evidence>
<dbReference type="SUPFAM" id="SSF56281">
    <property type="entry name" value="Metallo-hydrolase/oxidoreductase"/>
    <property type="match status" value="2"/>
</dbReference>
<evidence type="ECO:0000256" key="8">
    <source>
        <dbReference type="ARBA" id="ARBA00022759"/>
    </source>
</evidence>
<keyword evidence="6" id="KW-0540">Nuclease</keyword>
<evidence type="ECO:0000256" key="1">
    <source>
        <dbReference type="ARBA" id="ARBA00000402"/>
    </source>
</evidence>